<proteinExistence type="predicted"/>
<organism evidence="2 3">
    <name type="scientific">Anaerococcus murdochii</name>
    <dbReference type="NCBI Taxonomy" id="411577"/>
    <lineage>
        <taxon>Bacteria</taxon>
        <taxon>Bacillati</taxon>
        <taxon>Bacillota</taxon>
        <taxon>Tissierellia</taxon>
        <taxon>Tissierellales</taxon>
        <taxon>Peptoniphilaceae</taxon>
        <taxon>Anaerococcus</taxon>
    </lineage>
</organism>
<dbReference type="EMBL" id="JAIPME010000002">
    <property type="protein sequence ID" value="MBZ2387482.1"/>
    <property type="molecule type" value="Genomic_DNA"/>
</dbReference>
<gene>
    <name evidence="2" type="ORF">K8P03_09320</name>
</gene>
<feature type="region of interest" description="Disordered" evidence="1">
    <location>
        <begin position="18"/>
        <end position="49"/>
    </location>
</feature>
<evidence type="ECO:0000313" key="3">
    <source>
        <dbReference type="Proteomes" id="UP000734271"/>
    </source>
</evidence>
<name>A0ABS7T121_9FIRM</name>
<feature type="compositionally biased region" description="Polar residues" evidence="1">
    <location>
        <begin position="26"/>
        <end position="39"/>
    </location>
</feature>
<evidence type="ECO:0000313" key="2">
    <source>
        <dbReference type="EMBL" id="MBZ2387482.1"/>
    </source>
</evidence>
<reference evidence="2 3" key="1">
    <citation type="submission" date="2021-08" db="EMBL/GenBank/DDBJ databases">
        <title>FDA dAtabase for Regulatory Grade micrObial Sequences (FDA-ARGOS): Supporting development and validation of Infectious Disease Dx tests.</title>
        <authorList>
            <person name="Sproer C."/>
            <person name="Gronow S."/>
            <person name="Severitt S."/>
            <person name="Schroder I."/>
            <person name="Tallon L."/>
            <person name="Sadzewicz L."/>
            <person name="Zhao X."/>
            <person name="Boylan J."/>
            <person name="Ott S."/>
            <person name="Bowen H."/>
            <person name="Vavikolanu K."/>
            <person name="Hazen T."/>
            <person name="Aluvathingal J."/>
            <person name="Nadendla S."/>
            <person name="Lowell S."/>
            <person name="Myers T."/>
            <person name="Yan Y."/>
            <person name="Sichtig H."/>
        </authorList>
    </citation>
    <scope>NUCLEOTIDE SEQUENCE [LARGE SCALE GENOMIC DNA]</scope>
    <source>
        <strain evidence="2 3">FDAARGOS_1460</strain>
    </source>
</reference>
<feature type="compositionally biased region" description="Basic and acidic residues" evidence="1">
    <location>
        <begin position="40"/>
        <end position="49"/>
    </location>
</feature>
<dbReference type="Proteomes" id="UP000734271">
    <property type="component" value="Unassembled WGS sequence"/>
</dbReference>
<dbReference type="RefSeq" id="WP_223420417.1">
    <property type="nucleotide sequence ID" value="NZ_JAIPME010000002.1"/>
</dbReference>
<sequence length="201" mass="24232">MLDIEAKLSSFRKMVWDEEKEKTDQELFQSTERNSSFLDSKNESRKEDFEKKVKDRDVFLEIRKNEEISKISQDEKNRFFAYKEQLLDDFYEKLTDKLKAYRKTSDYKDKLQKEIEGKIKSLGLNEDEIIVAVVDEDLNLIDFKHTESIEKTNIGGFMLIDINKEFRYNFTYRQKIRENKYEFGKKLYQVLESESFNESNN</sequence>
<comment type="caution">
    <text evidence="2">The sequence shown here is derived from an EMBL/GenBank/DDBJ whole genome shotgun (WGS) entry which is preliminary data.</text>
</comment>
<accession>A0ABS7T121</accession>
<keyword evidence="3" id="KW-1185">Reference proteome</keyword>
<dbReference type="SUPFAM" id="SSF160527">
    <property type="entry name" value="V-type ATPase subunit E-like"/>
    <property type="match status" value="1"/>
</dbReference>
<evidence type="ECO:0000256" key="1">
    <source>
        <dbReference type="SAM" id="MobiDB-lite"/>
    </source>
</evidence>
<protein>
    <submittedName>
        <fullName evidence="2">ATPase</fullName>
    </submittedName>
</protein>